<dbReference type="AlphaFoldDB" id="A0A2U9CVB6"/>
<sequence length="98" mass="10966">MVHWTLALTHAPPLRPAHSGAYGHCNTIQMYPYCACGGVQGLGIFPLLRGKFTQIPQPCQPMTCSPRGHRALTLRVLNEKAGSSLKKYHRHQMMARRD</sequence>
<evidence type="ECO:0000313" key="1">
    <source>
        <dbReference type="EMBL" id="AWP20577.1"/>
    </source>
</evidence>
<gene>
    <name evidence="1" type="ORF">SMAX5B_001832</name>
</gene>
<dbReference type="EMBL" id="CP026263">
    <property type="protein sequence ID" value="AWP20577.1"/>
    <property type="molecule type" value="Genomic_DNA"/>
</dbReference>
<evidence type="ECO:0000313" key="2">
    <source>
        <dbReference type="Proteomes" id="UP000246464"/>
    </source>
</evidence>
<keyword evidence="2" id="KW-1185">Reference proteome</keyword>
<accession>A0A2U9CVB6</accession>
<organism evidence="1 2">
    <name type="scientific">Scophthalmus maximus</name>
    <name type="common">Turbot</name>
    <name type="synonym">Psetta maxima</name>
    <dbReference type="NCBI Taxonomy" id="52904"/>
    <lineage>
        <taxon>Eukaryota</taxon>
        <taxon>Metazoa</taxon>
        <taxon>Chordata</taxon>
        <taxon>Craniata</taxon>
        <taxon>Vertebrata</taxon>
        <taxon>Euteleostomi</taxon>
        <taxon>Actinopterygii</taxon>
        <taxon>Neopterygii</taxon>
        <taxon>Teleostei</taxon>
        <taxon>Neoteleostei</taxon>
        <taxon>Acanthomorphata</taxon>
        <taxon>Carangaria</taxon>
        <taxon>Pleuronectiformes</taxon>
        <taxon>Pleuronectoidei</taxon>
        <taxon>Scophthalmidae</taxon>
        <taxon>Scophthalmus</taxon>
    </lineage>
</organism>
<dbReference type="Proteomes" id="UP000246464">
    <property type="component" value="Chromosome 21"/>
</dbReference>
<reference evidence="1 2" key="1">
    <citation type="submission" date="2017-12" db="EMBL/GenBank/DDBJ databases">
        <title>Integrating genomic resources of turbot (Scophthalmus maximus) in depth evaluation of genetic and physical mapping variation across individuals.</title>
        <authorList>
            <person name="Martinez P."/>
        </authorList>
    </citation>
    <scope>NUCLEOTIDE SEQUENCE [LARGE SCALE GENOMIC DNA]</scope>
</reference>
<protein>
    <submittedName>
        <fullName evidence="1">Uncharacterized protein</fullName>
    </submittedName>
</protein>
<name>A0A2U9CVB6_SCOMX</name>
<proteinExistence type="predicted"/>